<dbReference type="InterPro" id="IPR013022">
    <property type="entry name" value="Xyl_isomerase-like_TIM-brl"/>
</dbReference>
<proteinExistence type="predicted"/>
<dbReference type="AlphaFoldDB" id="A0A7X2NIH6"/>
<name>A0A7X2NIH6_9CLOT</name>
<dbReference type="InterPro" id="IPR050417">
    <property type="entry name" value="Sugar_Epim/Isomerase"/>
</dbReference>
<dbReference type="EMBL" id="VUMD01000001">
    <property type="protein sequence ID" value="MSS35376.1"/>
    <property type="molecule type" value="Genomic_DNA"/>
</dbReference>
<dbReference type="InterPro" id="IPR036237">
    <property type="entry name" value="Xyl_isomerase-like_sf"/>
</dbReference>
<dbReference type="GO" id="GO:0034015">
    <property type="term" value="F:L-ribulose-5-phosphate 3-epimerase activity"/>
    <property type="evidence" value="ECO:0007669"/>
    <property type="project" value="UniProtKB-EC"/>
</dbReference>
<reference evidence="3 4" key="1">
    <citation type="submission" date="2019-08" db="EMBL/GenBank/DDBJ databases">
        <title>In-depth cultivation of the pig gut microbiome towards novel bacterial diversity and tailored functional studies.</title>
        <authorList>
            <person name="Wylensek D."/>
            <person name="Hitch T.C.A."/>
            <person name="Clavel T."/>
        </authorList>
    </citation>
    <scope>NUCLEOTIDE SEQUENCE [LARGE SCALE GENOMIC DNA]</scope>
    <source>
        <strain evidence="3 4">WCA-389-WT-23D1</strain>
    </source>
</reference>
<dbReference type="GO" id="GO:0019852">
    <property type="term" value="P:L-ascorbic acid metabolic process"/>
    <property type="evidence" value="ECO:0007669"/>
    <property type="project" value="TreeGrafter"/>
</dbReference>
<accession>A0A7X2NIH6</accession>
<dbReference type="Pfam" id="PF01261">
    <property type="entry name" value="AP_endonuc_2"/>
    <property type="match status" value="1"/>
</dbReference>
<dbReference type="PANTHER" id="PTHR43489">
    <property type="entry name" value="ISOMERASE"/>
    <property type="match status" value="1"/>
</dbReference>
<sequence>MGTGKKAYRIGVYEKALPQKLSWEEKFIASREAGFDFMEMSVDESDEKLARLDWSDQEIEAVLKAEAKTGFPIESITFSAQRRYPMGTLKWRKEAWEIIEKCVAFAKKMGIRIIMTQGYDVYYEETSDEITRERFYQTLEKAVMLAAAHGVTLATETMMDQEFMNSVEKVMYGVNRINSPYYQAYPDIGNIYNSTDDIIRDIRTGAGHMVGAHLKETLPGKDRSIPYGQGQVDFPTYIAEFYRQGIRRYVAEFWHDGGDNWKQVMKENRDFLDRQFDLAFKMIET</sequence>
<dbReference type="Gene3D" id="3.20.20.150">
    <property type="entry name" value="Divalent-metal-dependent TIM barrel enzymes"/>
    <property type="match status" value="1"/>
</dbReference>
<dbReference type="RefSeq" id="WP_154470773.1">
    <property type="nucleotide sequence ID" value="NZ_VUMD01000001.1"/>
</dbReference>
<keyword evidence="1 3" id="KW-0413">Isomerase</keyword>
<keyword evidence="4" id="KW-1185">Reference proteome</keyword>
<dbReference type="SUPFAM" id="SSF51658">
    <property type="entry name" value="Xylose isomerase-like"/>
    <property type="match status" value="1"/>
</dbReference>
<evidence type="ECO:0000256" key="1">
    <source>
        <dbReference type="ARBA" id="ARBA00023235"/>
    </source>
</evidence>
<dbReference type="PANTHER" id="PTHR43489:SF1">
    <property type="entry name" value="L-RIBULOSE-5-PHOSPHATE 3-EPIMERASE SGBU-RELATED"/>
    <property type="match status" value="1"/>
</dbReference>
<gene>
    <name evidence="3" type="ORF">FYJ39_01935</name>
</gene>
<dbReference type="NCBIfam" id="NF009689">
    <property type="entry name" value="PRK13210.1"/>
    <property type="match status" value="1"/>
</dbReference>
<evidence type="ECO:0000313" key="4">
    <source>
        <dbReference type="Proteomes" id="UP000429958"/>
    </source>
</evidence>
<comment type="caution">
    <text evidence="3">The sequence shown here is derived from an EMBL/GenBank/DDBJ whole genome shotgun (WGS) entry which is preliminary data.</text>
</comment>
<feature type="domain" description="Xylose isomerase-like TIM barrel" evidence="2">
    <location>
        <begin position="29"/>
        <end position="274"/>
    </location>
</feature>
<dbReference type="Proteomes" id="UP000429958">
    <property type="component" value="Unassembled WGS sequence"/>
</dbReference>
<organism evidence="3 4">
    <name type="scientific">Clostridium porci</name>
    <dbReference type="NCBI Taxonomy" id="2605778"/>
    <lineage>
        <taxon>Bacteria</taxon>
        <taxon>Bacillati</taxon>
        <taxon>Bacillota</taxon>
        <taxon>Clostridia</taxon>
        <taxon>Eubacteriales</taxon>
        <taxon>Clostridiaceae</taxon>
        <taxon>Clostridium</taxon>
    </lineage>
</organism>
<dbReference type="EC" id="5.1.3.22" evidence="3"/>
<protein>
    <submittedName>
        <fullName evidence="3">L-ribulose-5-phosphate 3-epimerase</fullName>
        <ecNumber evidence="3">5.1.3.22</ecNumber>
    </submittedName>
</protein>
<evidence type="ECO:0000313" key="3">
    <source>
        <dbReference type="EMBL" id="MSS35376.1"/>
    </source>
</evidence>
<evidence type="ECO:0000259" key="2">
    <source>
        <dbReference type="Pfam" id="PF01261"/>
    </source>
</evidence>